<proteinExistence type="predicted"/>
<dbReference type="AlphaFoldDB" id="X1MAH8"/>
<name>X1MAH8_9ZZZZ</name>
<reference evidence="1" key="1">
    <citation type="journal article" date="2014" name="Front. Microbiol.">
        <title>High frequency of phylogenetically diverse reductive dehalogenase-homologous genes in deep subseafloor sedimentary metagenomes.</title>
        <authorList>
            <person name="Kawai M."/>
            <person name="Futagami T."/>
            <person name="Toyoda A."/>
            <person name="Takaki Y."/>
            <person name="Nishi S."/>
            <person name="Hori S."/>
            <person name="Arai W."/>
            <person name="Tsubouchi T."/>
            <person name="Morono Y."/>
            <person name="Uchiyama I."/>
            <person name="Ito T."/>
            <person name="Fujiyama A."/>
            <person name="Inagaki F."/>
            <person name="Takami H."/>
        </authorList>
    </citation>
    <scope>NUCLEOTIDE SEQUENCE</scope>
    <source>
        <strain evidence="1">Expedition CK06-06</strain>
    </source>
</reference>
<gene>
    <name evidence="1" type="ORF">S06H3_24864</name>
</gene>
<dbReference type="EMBL" id="BARV01014031">
    <property type="protein sequence ID" value="GAI28632.1"/>
    <property type="molecule type" value="Genomic_DNA"/>
</dbReference>
<sequence>GRMVIKKRSGKRPFECPIQFTKDYEAFKQVFR</sequence>
<accession>X1MAH8</accession>
<organism evidence="1">
    <name type="scientific">marine sediment metagenome</name>
    <dbReference type="NCBI Taxonomy" id="412755"/>
    <lineage>
        <taxon>unclassified sequences</taxon>
        <taxon>metagenomes</taxon>
        <taxon>ecological metagenomes</taxon>
    </lineage>
</organism>
<protein>
    <submittedName>
        <fullName evidence="1">Uncharacterized protein</fullName>
    </submittedName>
</protein>
<comment type="caution">
    <text evidence="1">The sequence shown here is derived from an EMBL/GenBank/DDBJ whole genome shotgun (WGS) entry which is preliminary data.</text>
</comment>
<evidence type="ECO:0000313" key="1">
    <source>
        <dbReference type="EMBL" id="GAI28632.1"/>
    </source>
</evidence>
<feature type="non-terminal residue" evidence="1">
    <location>
        <position position="1"/>
    </location>
</feature>